<evidence type="ECO:0000259" key="9">
    <source>
        <dbReference type="Pfam" id="PF10241"/>
    </source>
</evidence>
<comment type="similarity">
    <text evidence="3">Belongs to the KXD1 family.</text>
</comment>
<proteinExistence type="inferred from homology"/>
<comment type="function">
    <text evidence="1">Component of the biogenesis of lysosome-related organelles complex-1 (BLOC-1) involved in endosomal cargo sorting.</text>
</comment>
<dbReference type="Proteomes" id="UP000191024">
    <property type="component" value="Chromosome D"/>
</dbReference>
<protein>
    <recommendedName>
        <fullName evidence="4">Biogenesis of lysosome-related organelles complex 1 subunit KXD1</fullName>
    </recommendedName>
    <alternativeName>
        <fullName evidence="7">KxDL homolog</fullName>
    </alternativeName>
</protein>
<evidence type="ECO:0000256" key="8">
    <source>
        <dbReference type="SAM" id="MobiDB-lite"/>
    </source>
</evidence>
<keyword evidence="5" id="KW-0813">Transport</keyword>
<dbReference type="InterPro" id="IPR051390">
    <property type="entry name" value="BLOC-1_subunit_KXD1"/>
</dbReference>
<name>A0A1G4JD53_9SACH</name>
<organism evidence="10 11">
    <name type="scientific">Lachancea mirantina</name>
    <dbReference type="NCBI Taxonomy" id="1230905"/>
    <lineage>
        <taxon>Eukaryota</taxon>
        <taxon>Fungi</taxon>
        <taxon>Dikarya</taxon>
        <taxon>Ascomycota</taxon>
        <taxon>Saccharomycotina</taxon>
        <taxon>Saccharomycetes</taxon>
        <taxon>Saccharomycetales</taxon>
        <taxon>Saccharomycetaceae</taxon>
        <taxon>Lachancea</taxon>
    </lineage>
</organism>
<dbReference type="GO" id="GO:0032880">
    <property type="term" value="P:regulation of protein localization"/>
    <property type="evidence" value="ECO:0007669"/>
    <property type="project" value="TreeGrafter"/>
</dbReference>
<dbReference type="AlphaFoldDB" id="A0A1G4JD53"/>
<dbReference type="InterPro" id="IPR019371">
    <property type="entry name" value="KxDL_dom"/>
</dbReference>
<accession>A0A1G4JD53</accession>
<dbReference type="GO" id="GO:0031083">
    <property type="term" value="C:BLOC-1 complex"/>
    <property type="evidence" value="ECO:0007669"/>
    <property type="project" value="TreeGrafter"/>
</dbReference>
<evidence type="ECO:0000256" key="1">
    <source>
        <dbReference type="ARBA" id="ARBA00002069"/>
    </source>
</evidence>
<sequence length="184" mass="20895">MSSESPTGSSIPSRTPSIDSRIYSIPDTVVDLAQTDESSSEDDLEADNDSEDAFLNQAVAESSSMFLMSQIDTPMFDASRYIFQSLTQSMNSVDFSEAIALQTRTSGLINSKSRELKRLTSELEQRLLIFQDKFEKGAASSKRIKYNLRKTSETIKKINAEFERQYPIEFNQARELIFERPFED</sequence>
<feature type="region of interest" description="Disordered" evidence="8">
    <location>
        <begin position="1"/>
        <end position="21"/>
    </location>
</feature>
<feature type="domain" description="KxDL" evidence="9">
    <location>
        <begin position="85"/>
        <end position="170"/>
    </location>
</feature>
<comment type="subcellular location">
    <subcellularLocation>
        <location evidence="2">Endosome</location>
    </subcellularLocation>
</comment>
<evidence type="ECO:0000313" key="11">
    <source>
        <dbReference type="Proteomes" id="UP000191024"/>
    </source>
</evidence>
<dbReference type="Pfam" id="PF10241">
    <property type="entry name" value="KxDL"/>
    <property type="match status" value="1"/>
</dbReference>
<dbReference type="STRING" id="1230905.A0A1G4JD53"/>
<dbReference type="EMBL" id="LT598463">
    <property type="protein sequence ID" value="SCU88103.1"/>
    <property type="molecule type" value="Genomic_DNA"/>
</dbReference>
<evidence type="ECO:0000256" key="5">
    <source>
        <dbReference type="ARBA" id="ARBA00022448"/>
    </source>
</evidence>
<evidence type="ECO:0000256" key="4">
    <source>
        <dbReference type="ARBA" id="ARBA00016207"/>
    </source>
</evidence>
<keyword evidence="11" id="KW-1185">Reference proteome</keyword>
<keyword evidence="6" id="KW-0967">Endosome</keyword>
<reference evidence="10 11" key="1">
    <citation type="submission" date="2016-03" db="EMBL/GenBank/DDBJ databases">
        <authorList>
            <person name="Devillers H."/>
        </authorList>
    </citation>
    <scope>NUCLEOTIDE SEQUENCE [LARGE SCALE GENOMIC DNA]</scope>
    <source>
        <strain evidence="10">CBS 11717</strain>
    </source>
</reference>
<evidence type="ECO:0000256" key="6">
    <source>
        <dbReference type="ARBA" id="ARBA00022753"/>
    </source>
</evidence>
<gene>
    <name evidence="10" type="ORF">LAMI_0D08790G</name>
</gene>
<evidence type="ECO:0000256" key="7">
    <source>
        <dbReference type="ARBA" id="ARBA00029808"/>
    </source>
</evidence>
<dbReference type="GO" id="GO:0005768">
    <property type="term" value="C:endosome"/>
    <property type="evidence" value="ECO:0007669"/>
    <property type="project" value="UniProtKB-SubCell"/>
</dbReference>
<dbReference type="PANTHER" id="PTHR37787:SF1">
    <property type="entry name" value="BIOGENESIS OF LYSOSOME-RELATED ORGANELLES COMPLEX 1 SUBUNIT KXD1"/>
    <property type="match status" value="1"/>
</dbReference>
<evidence type="ECO:0000256" key="3">
    <source>
        <dbReference type="ARBA" id="ARBA00005913"/>
    </source>
</evidence>
<evidence type="ECO:0000256" key="2">
    <source>
        <dbReference type="ARBA" id="ARBA00004177"/>
    </source>
</evidence>
<evidence type="ECO:0000313" key="10">
    <source>
        <dbReference type="EMBL" id="SCU88103.1"/>
    </source>
</evidence>
<dbReference type="GO" id="GO:0007032">
    <property type="term" value="P:endosome organization"/>
    <property type="evidence" value="ECO:0007669"/>
    <property type="project" value="TreeGrafter"/>
</dbReference>
<feature type="compositionally biased region" description="Low complexity" evidence="8">
    <location>
        <begin position="1"/>
        <end position="13"/>
    </location>
</feature>
<dbReference type="OrthoDB" id="4089816at2759"/>
<dbReference type="PANTHER" id="PTHR37787">
    <property type="entry name" value="BIOGENESIS OF LYSOSOME-RELATED ORGANELLES COMPLEX 1 SUBUNIT KXD1"/>
    <property type="match status" value="1"/>
</dbReference>